<feature type="compositionally biased region" description="Low complexity" evidence="1">
    <location>
        <begin position="45"/>
        <end position="54"/>
    </location>
</feature>
<evidence type="ECO:0000256" key="2">
    <source>
        <dbReference type="SAM" id="Phobius"/>
    </source>
</evidence>
<keyword evidence="2" id="KW-0472">Membrane</keyword>
<gene>
    <name evidence="3" type="ORF">FJZ00_05995</name>
</gene>
<accession>A0A938BIU4</accession>
<feature type="transmembrane region" description="Helical" evidence="2">
    <location>
        <begin position="143"/>
        <end position="163"/>
    </location>
</feature>
<feature type="transmembrane region" description="Helical" evidence="2">
    <location>
        <begin position="113"/>
        <end position="131"/>
    </location>
</feature>
<keyword evidence="2" id="KW-1133">Transmembrane helix</keyword>
<protein>
    <submittedName>
        <fullName evidence="3">Uncharacterized protein</fullName>
    </submittedName>
</protein>
<dbReference type="EMBL" id="VGJX01000293">
    <property type="protein sequence ID" value="MBM3274682.1"/>
    <property type="molecule type" value="Genomic_DNA"/>
</dbReference>
<proteinExistence type="predicted"/>
<name>A0A938BIU4_9BACT</name>
<keyword evidence="2" id="KW-0812">Transmembrane</keyword>
<evidence type="ECO:0000313" key="4">
    <source>
        <dbReference type="Proteomes" id="UP000703893"/>
    </source>
</evidence>
<reference evidence="3 4" key="1">
    <citation type="submission" date="2019-03" db="EMBL/GenBank/DDBJ databases">
        <title>Lake Tanganyika Metagenome-Assembled Genomes (MAGs).</title>
        <authorList>
            <person name="Tran P."/>
        </authorList>
    </citation>
    <scope>NUCLEOTIDE SEQUENCE [LARGE SCALE GENOMIC DNA]</scope>
    <source>
        <strain evidence="3">K_DeepCast_65m_m2_236</strain>
    </source>
</reference>
<dbReference type="Proteomes" id="UP000703893">
    <property type="component" value="Unassembled WGS sequence"/>
</dbReference>
<comment type="caution">
    <text evidence="3">The sequence shown here is derived from an EMBL/GenBank/DDBJ whole genome shotgun (WGS) entry which is preliminary data.</text>
</comment>
<dbReference type="AlphaFoldDB" id="A0A938BIU4"/>
<organism evidence="3 4">
    <name type="scientific">Candidatus Tanganyikabacteria bacterium</name>
    <dbReference type="NCBI Taxonomy" id="2961651"/>
    <lineage>
        <taxon>Bacteria</taxon>
        <taxon>Bacillati</taxon>
        <taxon>Candidatus Sericytochromatia</taxon>
        <taxon>Candidatus Tanganyikabacteria</taxon>
    </lineage>
</organism>
<evidence type="ECO:0000256" key="1">
    <source>
        <dbReference type="SAM" id="MobiDB-lite"/>
    </source>
</evidence>
<feature type="region of interest" description="Disordered" evidence="1">
    <location>
        <begin position="45"/>
        <end position="65"/>
    </location>
</feature>
<feature type="non-terminal residue" evidence="3">
    <location>
        <position position="225"/>
    </location>
</feature>
<feature type="transmembrane region" description="Helical" evidence="2">
    <location>
        <begin position="84"/>
        <end position="106"/>
    </location>
</feature>
<evidence type="ECO:0000313" key="3">
    <source>
        <dbReference type="EMBL" id="MBM3274682.1"/>
    </source>
</evidence>
<sequence>MLAALWLLPLVAAVPGLLILAAAGVILARGFPGALASDPRVGRRGPVVPGSLRPRPSRRPLERSPVAAGKMPALPGGGWPDLPFPIGPVGLLAAGLLISTAISVALSIDRSLSWPNLVLAGAYLLTIWVVATCFAEEAALEKALAALFWGMIPWAAIGIVFSLGKFRWDADWGPIQVHLGTWDHRANSILLHPNILSGHLIFAIAAGLAAARGRWALFGPGLAIL</sequence>